<dbReference type="Gene3D" id="3.80.10.10">
    <property type="entry name" value="Ribonuclease Inhibitor"/>
    <property type="match status" value="1"/>
</dbReference>
<dbReference type="EMBL" id="JAYKXP010000002">
    <property type="protein sequence ID" value="KAK7061056.1"/>
    <property type="molecule type" value="Genomic_DNA"/>
</dbReference>
<evidence type="ECO:0000313" key="3">
    <source>
        <dbReference type="Proteomes" id="UP001383192"/>
    </source>
</evidence>
<reference evidence="2 3" key="1">
    <citation type="submission" date="2024-01" db="EMBL/GenBank/DDBJ databases">
        <title>A draft genome for a cacao thread blight-causing isolate of Paramarasmius palmivorus.</title>
        <authorList>
            <person name="Baruah I.K."/>
            <person name="Bukari Y."/>
            <person name="Amoako-Attah I."/>
            <person name="Meinhardt L.W."/>
            <person name="Bailey B.A."/>
            <person name="Cohen S.P."/>
        </authorList>
    </citation>
    <scope>NUCLEOTIDE SEQUENCE [LARGE SCALE GENOMIC DNA]</scope>
    <source>
        <strain evidence="2 3">GH-12</strain>
    </source>
</reference>
<keyword evidence="3" id="KW-1185">Reference proteome</keyword>
<sequence length="484" mass="53888">MHQALLIDEIVQIVFDLCLDFGDGSTLSRAARTCKAWRDPALDRLWHRLTDVTPLLQLIPGLIQVNGVYVFESPVLPDLCALRSYAMRVKHVNNRQNVQLHSTVSSILLSATSNGFLQRLDLDLGFKPNTLKNTNIAASNLLANVPSLTTLHLRGSASERLLRTVSAISNLRTLSLRISTSLDLETIVAISSFPFLEELDLHAIHVRPTELAEKWAVRGSAAPCFPSLKSLTVRARTALIGTVLNAMQSDQLRVLYIDVEPVAQSDDAWSTLFNIMKDKTPFLHDFTIDHHVDTDLVVLEDSNANDSNNAPIATTDATIDLEDMLRFDLMQPLFKLHELRRVIFDTTPPITVRDGDFVHLATQWPRLTYLDLGSVPTVDPRWAPQTSLQGLVTISQKFTNLTNLMIPIDTAKSVADIPKHPQATNILRKLTVTSLVAPDTTLMVKTLHALFPHLQEIDGTSDHEEQWTDIQSAFRSLRDTSPGS</sequence>
<gene>
    <name evidence="2" type="ORF">VNI00_000791</name>
</gene>
<organism evidence="2 3">
    <name type="scientific">Paramarasmius palmivorus</name>
    <dbReference type="NCBI Taxonomy" id="297713"/>
    <lineage>
        <taxon>Eukaryota</taxon>
        <taxon>Fungi</taxon>
        <taxon>Dikarya</taxon>
        <taxon>Basidiomycota</taxon>
        <taxon>Agaricomycotina</taxon>
        <taxon>Agaricomycetes</taxon>
        <taxon>Agaricomycetidae</taxon>
        <taxon>Agaricales</taxon>
        <taxon>Marasmiineae</taxon>
        <taxon>Marasmiaceae</taxon>
        <taxon>Paramarasmius</taxon>
    </lineage>
</organism>
<protein>
    <recommendedName>
        <fullName evidence="1">F-box domain-containing protein</fullName>
    </recommendedName>
</protein>
<dbReference type="AlphaFoldDB" id="A0AAW0E607"/>
<proteinExistence type="predicted"/>
<dbReference type="Pfam" id="PF12937">
    <property type="entry name" value="F-box-like"/>
    <property type="match status" value="1"/>
</dbReference>
<accession>A0AAW0E607</accession>
<name>A0AAW0E607_9AGAR</name>
<evidence type="ECO:0000259" key="1">
    <source>
        <dbReference type="Pfam" id="PF12937"/>
    </source>
</evidence>
<feature type="domain" description="F-box" evidence="1">
    <location>
        <begin position="9"/>
        <end position="49"/>
    </location>
</feature>
<dbReference type="InterPro" id="IPR001810">
    <property type="entry name" value="F-box_dom"/>
</dbReference>
<dbReference type="InterPro" id="IPR032675">
    <property type="entry name" value="LRR_dom_sf"/>
</dbReference>
<dbReference type="SUPFAM" id="SSF52047">
    <property type="entry name" value="RNI-like"/>
    <property type="match status" value="1"/>
</dbReference>
<dbReference type="Proteomes" id="UP001383192">
    <property type="component" value="Unassembled WGS sequence"/>
</dbReference>
<evidence type="ECO:0000313" key="2">
    <source>
        <dbReference type="EMBL" id="KAK7061056.1"/>
    </source>
</evidence>
<comment type="caution">
    <text evidence="2">The sequence shown here is derived from an EMBL/GenBank/DDBJ whole genome shotgun (WGS) entry which is preliminary data.</text>
</comment>